<accession>A0ABT6RG33</accession>
<gene>
    <name evidence="2" type="ORF">QJ048_16420</name>
</gene>
<name>A0ABT6RG33_9BACT</name>
<evidence type="ECO:0000313" key="3">
    <source>
        <dbReference type="Proteomes" id="UP001226434"/>
    </source>
</evidence>
<dbReference type="InterPro" id="IPR010982">
    <property type="entry name" value="Lambda_DNA-bd_dom_sf"/>
</dbReference>
<dbReference type="SUPFAM" id="SSF47413">
    <property type="entry name" value="lambda repressor-like DNA-binding domains"/>
    <property type="match status" value="1"/>
</dbReference>
<dbReference type="Proteomes" id="UP001226434">
    <property type="component" value="Unassembled WGS sequence"/>
</dbReference>
<evidence type="ECO:0000313" key="2">
    <source>
        <dbReference type="EMBL" id="MDI3321381.1"/>
    </source>
</evidence>
<dbReference type="CDD" id="cd00093">
    <property type="entry name" value="HTH_XRE"/>
    <property type="match status" value="1"/>
</dbReference>
<dbReference type="Gene3D" id="1.10.260.40">
    <property type="entry name" value="lambda repressor-like DNA-binding domains"/>
    <property type="match status" value="1"/>
</dbReference>
<dbReference type="PROSITE" id="PS50943">
    <property type="entry name" value="HTH_CROC1"/>
    <property type="match status" value="1"/>
</dbReference>
<dbReference type="RefSeq" id="WP_282335489.1">
    <property type="nucleotide sequence ID" value="NZ_JASBRG010000007.1"/>
</dbReference>
<proteinExistence type="predicted"/>
<feature type="domain" description="HTH cro/C1-type" evidence="1">
    <location>
        <begin position="21"/>
        <end position="77"/>
    </location>
</feature>
<sequence length="83" mass="9786">MKKWDTKFKKVKYNWYIITQVINKRLLEGYTQEDVAIHLNLSTGFIGQVESPSSRAKYNNQHLNELAKVFKCSPREFLPDKPL</sequence>
<keyword evidence="3" id="KW-1185">Reference proteome</keyword>
<dbReference type="EMBL" id="JASBRG010000007">
    <property type="protein sequence ID" value="MDI3321381.1"/>
    <property type="molecule type" value="Genomic_DNA"/>
</dbReference>
<protein>
    <submittedName>
        <fullName evidence="2">Helix-turn-helix domain-containing protein</fullName>
    </submittedName>
</protein>
<reference evidence="2 3" key="1">
    <citation type="submission" date="2023-05" db="EMBL/GenBank/DDBJ databases">
        <title>Genome sequence of Pinibacter sp. MAH-24.</title>
        <authorList>
            <person name="Huq M.A."/>
        </authorList>
    </citation>
    <scope>NUCLEOTIDE SEQUENCE [LARGE SCALE GENOMIC DNA]</scope>
    <source>
        <strain evidence="2 3">MAH-24</strain>
    </source>
</reference>
<dbReference type="InterPro" id="IPR001387">
    <property type="entry name" value="Cro/C1-type_HTH"/>
</dbReference>
<organism evidence="2 3">
    <name type="scientific">Pinibacter soli</name>
    <dbReference type="NCBI Taxonomy" id="3044211"/>
    <lineage>
        <taxon>Bacteria</taxon>
        <taxon>Pseudomonadati</taxon>
        <taxon>Bacteroidota</taxon>
        <taxon>Chitinophagia</taxon>
        <taxon>Chitinophagales</taxon>
        <taxon>Chitinophagaceae</taxon>
        <taxon>Pinibacter</taxon>
    </lineage>
</organism>
<comment type="caution">
    <text evidence="2">The sequence shown here is derived from an EMBL/GenBank/DDBJ whole genome shotgun (WGS) entry which is preliminary data.</text>
</comment>
<evidence type="ECO:0000259" key="1">
    <source>
        <dbReference type="PROSITE" id="PS50943"/>
    </source>
</evidence>